<dbReference type="Ensembl" id="ENSPSMT00000001274.1">
    <property type="protein sequence ID" value="ENSPSMP00000001130.1"/>
    <property type="gene ID" value="ENSPSMG00000000800.1"/>
</dbReference>
<feature type="compositionally biased region" description="Basic residues" evidence="1">
    <location>
        <begin position="28"/>
        <end position="37"/>
    </location>
</feature>
<dbReference type="PROSITE" id="PS50805">
    <property type="entry name" value="KRAB"/>
    <property type="match status" value="1"/>
</dbReference>
<evidence type="ECO:0000259" key="2">
    <source>
        <dbReference type="PROSITE" id="PS50805"/>
    </source>
</evidence>
<feature type="region of interest" description="Disordered" evidence="1">
    <location>
        <begin position="15"/>
        <end position="38"/>
    </location>
</feature>
<dbReference type="Proteomes" id="UP000694414">
    <property type="component" value="Unplaced"/>
</dbReference>
<dbReference type="Pfam" id="PF01352">
    <property type="entry name" value="KRAB"/>
    <property type="match status" value="1"/>
</dbReference>
<dbReference type="InterPro" id="IPR001909">
    <property type="entry name" value="KRAB"/>
</dbReference>
<dbReference type="InterPro" id="IPR036051">
    <property type="entry name" value="KRAB_dom_sf"/>
</dbReference>
<name>A0A8C8YIC1_PROSS</name>
<protein>
    <submittedName>
        <fullName evidence="3">Zinc finger with KRAB and SCAN domains 1</fullName>
    </submittedName>
</protein>
<reference evidence="3" key="2">
    <citation type="submission" date="2025-09" db="UniProtKB">
        <authorList>
            <consortium name="Ensembl"/>
        </authorList>
    </citation>
    <scope>IDENTIFICATION</scope>
</reference>
<organism evidence="3 4">
    <name type="scientific">Prolemur simus</name>
    <name type="common">Greater bamboo lemur</name>
    <name type="synonym">Hapalemur simus</name>
    <dbReference type="NCBI Taxonomy" id="1328070"/>
    <lineage>
        <taxon>Eukaryota</taxon>
        <taxon>Metazoa</taxon>
        <taxon>Chordata</taxon>
        <taxon>Craniata</taxon>
        <taxon>Vertebrata</taxon>
        <taxon>Euteleostomi</taxon>
        <taxon>Mammalia</taxon>
        <taxon>Eutheria</taxon>
        <taxon>Euarchontoglires</taxon>
        <taxon>Primates</taxon>
        <taxon>Strepsirrhini</taxon>
        <taxon>Lemuriformes</taxon>
        <taxon>Lemuridae</taxon>
        <taxon>Prolemur</taxon>
    </lineage>
</organism>
<dbReference type="SMART" id="SM00349">
    <property type="entry name" value="KRAB"/>
    <property type="match status" value="1"/>
</dbReference>
<dbReference type="AlphaFoldDB" id="A0A8C8YIC1"/>
<accession>A0A8C8YIC1</accession>
<feature type="compositionally biased region" description="Polar residues" evidence="1">
    <location>
        <begin position="15"/>
        <end position="27"/>
    </location>
</feature>
<dbReference type="GO" id="GO:0006355">
    <property type="term" value="P:regulation of DNA-templated transcription"/>
    <property type="evidence" value="ECO:0007669"/>
    <property type="project" value="InterPro"/>
</dbReference>
<evidence type="ECO:0000313" key="4">
    <source>
        <dbReference type="Proteomes" id="UP000694414"/>
    </source>
</evidence>
<sequence length="182" mass="20039">MLARGLVPLDPVQESSSFDVHQEATQSHFKHSSRKPRLLQSRAAPATHVPAPPHEGSPRDQAMASALFTADSQAMVKIEDMAVSLILEEWGCQNLARRNPSRDNRQENYGNMFSQANVFAAFQHAIHVDSFQEEKGSVELLTAHPCSKGNQGLITLYWPSMLMAANISDGESEQGGSRKPPF</sequence>
<dbReference type="CDD" id="cd07765">
    <property type="entry name" value="KRAB_A-box"/>
    <property type="match status" value="1"/>
</dbReference>
<evidence type="ECO:0000313" key="3">
    <source>
        <dbReference type="Ensembl" id="ENSPSMP00000001130.1"/>
    </source>
</evidence>
<proteinExistence type="predicted"/>
<dbReference type="SUPFAM" id="SSF109640">
    <property type="entry name" value="KRAB domain (Kruppel-associated box)"/>
    <property type="match status" value="1"/>
</dbReference>
<keyword evidence="4" id="KW-1185">Reference proteome</keyword>
<gene>
    <name evidence="3" type="primary">ZKSCAN1</name>
</gene>
<reference evidence="3" key="1">
    <citation type="submission" date="2025-08" db="UniProtKB">
        <authorList>
            <consortium name="Ensembl"/>
        </authorList>
    </citation>
    <scope>IDENTIFICATION</scope>
</reference>
<feature type="domain" description="KRAB" evidence="2">
    <location>
        <begin position="76"/>
        <end position="148"/>
    </location>
</feature>
<evidence type="ECO:0000256" key="1">
    <source>
        <dbReference type="SAM" id="MobiDB-lite"/>
    </source>
</evidence>
<dbReference type="GeneTree" id="ENSGT00940000161592"/>
<dbReference type="Gene3D" id="6.10.140.140">
    <property type="match status" value="1"/>
</dbReference>